<comment type="caution">
    <text evidence="1">The sequence shown here is derived from an EMBL/GenBank/DDBJ whole genome shotgun (WGS) entry which is preliminary data.</text>
</comment>
<evidence type="ECO:0000313" key="1">
    <source>
        <dbReference type="EMBL" id="MBL1101512.1"/>
    </source>
</evidence>
<dbReference type="PANTHER" id="PTHR37489:SF1">
    <property type="entry name" value="DUF3500 DOMAIN-CONTAINING PROTEIN"/>
    <property type="match status" value="1"/>
</dbReference>
<dbReference type="EMBL" id="JAERRF010000029">
    <property type="protein sequence ID" value="MBL1101512.1"/>
    <property type="molecule type" value="Genomic_DNA"/>
</dbReference>
<dbReference type="PANTHER" id="PTHR37489">
    <property type="entry name" value="DUF3500 DOMAIN-CONTAINING PROTEIN"/>
    <property type="match status" value="1"/>
</dbReference>
<reference evidence="1 2" key="1">
    <citation type="submission" date="2021-01" db="EMBL/GenBank/DDBJ databases">
        <title>WGS of actinomycetes isolated from Thailand.</title>
        <authorList>
            <person name="Thawai C."/>
        </authorList>
    </citation>
    <scope>NUCLEOTIDE SEQUENCE [LARGE SCALE GENOMIC DNA]</scope>
    <source>
        <strain evidence="1 2">CA1R205</strain>
    </source>
</reference>
<dbReference type="InterPro" id="IPR021889">
    <property type="entry name" value="DUF3500"/>
</dbReference>
<dbReference type="RefSeq" id="WP_201881131.1">
    <property type="nucleotide sequence ID" value="NZ_JAERRF010000029.1"/>
</dbReference>
<accession>A0ABS1NNM8</accession>
<sequence length="417" mass="47199">MAGDFRDHLYPLNHPRLSEYRSCDPYSYVDALRRNPQFDEVLSEWSSLFETTEFQGITTDGRPVRGLFGTDHDEGGPAAPAADAARALMEALGPQDRERVQHPLDSRVWRAWMNPEIYLNRFGLRLEEVDEDVRKRVFELIATCLSPTGYRRVRDVMTVNGFLGELVDLPQLLNEHSYNINIFGTPSPTKPWGWNLWGHHLAVNCLLIGGRQVLTPVFFGSEPNTIDTGRHAGLSLFDEQECAGLAFVQTLTGRQADRAVLYHRKRDRGMPPARLHPGDELHLGGAFQDNRVIPYEGVRGTELAPAQQEALIDLVALFLDYQPDGPRQARMTDVRRHIDDTRFCWIGGRGDEDPFYYRVQSPVILVEFDHHAGVFLANSEPEKFHTHTIVRTPNGNDYGAELVRRATGSPHRLDGPV</sequence>
<dbReference type="Proteomes" id="UP000634229">
    <property type="component" value="Unassembled WGS sequence"/>
</dbReference>
<dbReference type="Pfam" id="PF12006">
    <property type="entry name" value="DUF3500"/>
    <property type="match status" value="1"/>
</dbReference>
<protein>
    <submittedName>
        <fullName evidence="1">DUF3500 domain-containing protein</fullName>
    </submittedName>
</protein>
<keyword evidence="2" id="KW-1185">Reference proteome</keyword>
<proteinExistence type="predicted"/>
<organism evidence="1 2">
    <name type="scientific">Streptomyces coffeae</name>
    <dbReference type="NCBI Taxonomy" id="621382"/>
    <lineage>
        <taxon>Bacteria</taxon>
        <taxon>Bacillati</taxon>
        <taxon>Actinomycetota</taxon>
        <taxon>Actinomycetes</taxon>
        <taxon>Kitasatosporales</taxon>
        <taxon>Streptomycetaceae</taxon>
        <taxon>Streptomyces</taxon>
    </lineage>
</organism>
<gene>
    <name evidence="1" type="ORF">JK363_33605</name>
</gene>
<evidence type="ECO:0000313" key="2">
    <source>
        <dbReference type="Proteomes" id="UP000634229"/>
    </source>
</evidence>
<name>A0ABS1NNM8_9ACTN</name>